<dbReference type="SUPFAM" id="SSF52540">
    <property type="entry name" value="P-loop containing nucleoside triphosphate hydrolases"/>
    <property type="match status" value="1"/>
</dbReference>
<protein>
    <recommendedName>
        <fullName evidence="3">DNA recombination and repair protein Rad51-like C-terminal domain-containing protein</fullName>
    </recommendedName>
</protein>
<accession>A0A7S3R528</accession>
<dbReference type="GO" id="GO:0033063">
    <property type="term" value="C:Rad51B-Rad51C-Rad51D-XRCC2 complex"/>
    <property type="evidence" value="ECO:0007669"/>
    <property type="project" value="InterPro"/>
</dbReference>
<dbReference type="PANTHER" id="PTHR46644:SF2">
    <property type="entry name" value="DNA REPAIR PROTEIN XRCC2"/>
    <property type="match status" value="1"/>
</dbReference>
<reference evidence="2" key="1">
    <citation type="submission" date="2021-01" db="EMBL/GenBank/DDBJ databases">
        <authorList>
            <person name="Corre E."/>
            <person name="Pelletier E."/>
            <person name="Niang G."/>
            <person name="Scheremetjew M."/>
            <person name="Finn R."/>
            <person name="Kale V."/>
            <person name="Holt S."/>
            <person name="Cochrane G."/>
            <person name="Meng A."/>
            <person name="Brown T."/>
            <person name="Cohen L."/>
        </authorList>
    </citation>
    <scope>NUCLEOTIDE SEQUENCE</scope>
    <source>
        <strain evidence="2">CCMP1320</strain>
    </source>
</reference>
<gene>
    <name evidence="2" type="ORF">DTER00134_LOCUS17931</name>
</gene>
<dbReference type="PANTHER" id="PTHR46644">
    <property type="entry name" value="DNA REPAIR PROTEIN XRCC2"/>
    <property type="match status" value="1"/>
</dbReference>
<evidence type="ECO:0008006" key="3">
    <source>
        <dbReference type="Google" id="ProtNLM"/>
    </source>
</evidence>
<organism evidence="2">
    <name type="scientific">Dunaliella tertiolecta</name>
    <name type="common">Green alga</name>
    <dbReference type="NCBI Taxonomy" id="3047"/>
    <lineage>
        <taxon>Eukaryota</taxon>
        <taxon>Viridiplantae</taxon>
        <taxon>Chlorophyta</taxon>
        <taxon>core chlorophytes</taxon>
        <taxon>Chlorophyceae</taxon>
        <taxon>CS clade</taxon>
        <taxon>Chlamydomonadales</taxon>
        <taxon>Dunaliellaceae</taxon>
        <taxon>Dunaliella</taxon>
    </lineage>
</organism>
<feature type="region of interest" description="Disordered" evidence="1">
    <location>
        <begin position="214"/>
        <end position="240"/>
    </location>
</feature>
<dbReference type="InterPro" id="IPR030547">
    <property type="entry name" value="XRCC2"/>
</dbReference>
<dbReference type="GO" id="GO:0000724">
    <property type="term" value="P:double-strand break repair via homologous recombination"/>
    <property type="evidence" value="ECO:0007669"/>
    <property type="project" value="InterPro"/>
</dbReference>
<evidence type="ECO:0000313" key="2">
    <source>
        <dbReference type="EMBL" id="CAE0502858.1"/>
    </source>
</evidence>
<proteinExistence type="predicted"/>
<name>A0A7S3R528_DUNTE</name>
<dbReference type="EMBL" id="HBIP01029660">
    <property type="protein sequence ID" value="CAE0502858.1"/>
    <property type="molecule type" value="Transcribed_RNA"/>
</dbReference>
<dbReference type="CDD" id="cd19490">
    <property type="entry name" value="XRCC2"/>
    <property type="match status" value="1"/>
</dbReference>
<dbReference type="GO" id="GO:0005657">
    <property type="term" value="C:replication fork"/>
    <property type="evidence" value="ECO:0007669"/>
    <property type="project" value="InterPro"/>
</dbReference>
<dbReference type="InterPro" id="IPR027417">
    <property type="entry name" value="P-loop_NTPase"/>
</dbReference>
<dbReference type="Gene3D" id="3.40.50.300">
    <property type="entry name" value="P-loop containing nucleotide triphosphate hydrolases"/>
    <property type="match status" value="1"/>
</dbReference>
<sequence length="350" mass="38053">MTALTLEQCLDFLAPDETLGQLYCRLSKEKLSTGIQAIDRHLALRPGIFLEACGGAGCGKSELLMQVAVHILMDGTMQQQQQQQQGPGLWTPDNDAVLKKSVVLIDMDGKLHGLRLIQVLDAHIRQRNPQLATLADDPQINPVLAEQASATINTLNEDCLARMHIIKPHSSMQLLAGLLSLPRLLAQCQERHAPCALLLVDNVGAFYQQDRACRPPPVADRDGSVGAKGGRGAAPPSLQPPLSLNRVHACMAATLQRLASEYRLCVVASKYAAVSEQTAPDGMPHLVQREYLPTSWHSLITHRLVMGPSCAYVRPADGSSVTEIVTQLWQDGQCGMVEKSIIEGDRMVSL</sequence>
<dbReference type="AlphaFoldDB" id="A0A7S3R528"/>
<evidence type="ECO:0000256" key="1">
    <source>
        <dbReference type="SAM" id="MobiDB-lite"/>
    </source>
</evidence>